<keyword evidence="2" id="KW-1185">Reference proteome</keyword>
<dbReference type="RefSeq" id="WP_232595952.1">
    <property type="nucleotide sequence ID" value="NZ_BSPD01000071.1"/>
</dbReference>
<comment type="caution">
    <text evidence="1">The sequence shown here is derived from an EMBL/GenBank/DDBJ whole genome shotgun (WGS) entry which is preliminary data.</text>
</comment>
<gene>
    <name evidence="1" type="ORF">GCM10007877_29530</name>
</gene>
<dbReference type="Proteomes" id="UP001156870">
    <property type="component" value="Unassembled WGS sequence"/>
</dbReference>
<accession>A0AA37T7U6</accession>
<organism evidence="1 2">
    <name type="scientific">Marinibactrum halimedae</name>
    <dbReference type="NCBI Taxonomy" id="1444977"/>
    <lineage>
        <taxon>Bacteria</taxon>
        <taxon>Pseudomonadati</taxon>
        <taxon>Pseudomonadota</taxon>
        <taxon>Gammaproteobacteria</taxon>
        <taxon>Cellvibrionales</taxon>
        <taxon>Cellvibrionaceae</taxon>
        <taxon>Marinibactrum</taxon>
    </lineage>
</organism>
<name>A0AA37T7U6_9GAMM</name>
<reference evidence="1 2" key="1">
    <citation type="journal article" date="2014" name="Int. J. Syst. Evol. Microbiol.">
        <title>Complete genome sequence of Corynebacterium casei LMG S-19264T (=DSM 44701T), isolated from a smear-ripened cheese.</title>
        <authorList>
            <consortium name="US DOE Joint Genome Institute (JGI-PGF)"/>
            <person name="Walter F."/>
            <person name="Albersmeier A."/>
            <person name="Kalinowski J."/>
            <person name="Ruckert C."/>
        </authorList>
    </citation>
    <scope>NUCLEOTIDE SEQUENCE [LARGE SCALE GENOMIC DNA]</scope>
    <source>
        <strain evidence="1 2">NBRC 110095</strain>
    </source>
</reference>
<evidence type="ECO:0000313" key="1">
    <source>
        <dbReference type="EMBL" id="GLS27234.1"/>
    </source>
</evidence>
<dbReference type="AlphaFoldDB" id="A0AA37T7U6"/>
<proteinExistence type="predicted"/>
<sequence>MERLKHQNRSFNRSNELQKHLESIGLTDTPQNNKFIREHLLDVGKQVTPDNRVWVPSVIEGPKGKLKVESTWKVLDNGKSYLSTIKFIPMEKK</sequence>
<dbReference type="EMBL" id="BSPD01000071">
    <property type="protein sequence ID" value="GLS27234.1"/>
    <property type="molecule type" value="Genomic_DNA"/>
</dbReference>
<protein>
    <submittedName>
        <fullName evidence="1">Uncharacterized protein</fullName>
    </submittedName>
</protein>
<evidence type="ECO:0000313" key="2">
    <source>
        <dbReference type="Proteomes" id="UP001156870"/>
    </source>
</evidence>